<evidence type="ECO:0000256" key="1">
    <source>
        <dbReference type="SAM" id="SignalP"/>
    </source>
</evidence>
<dbReference type="InterPro" id="IPR013785">
    <property type="entry name" value="Aldolase_TIM"/>
</dbReference>
<dbReference type="Pfam" id="PF03537">
    <property type="entry name" value="Glyco_hydro_114"/>
    <property type="match status" value="1"/>
</dbReference>
<dbReference type="Proteomes" id="UP001500221">
    <property type="component" value="Unassembled WGS sequence"/>
</dbReference>
<protein>
    <submittedName>
        <fullName evidence="3">Endo alpha-1,4 polygalactosaminidase</fullName>
    </submittedName>
</protein>
<dbReference type="RefSeq" id="WP_345458470.1">
    <property type="nucleotide sequence ID" value="NZ_BAABKG010000003.1"/>
</dbReference>
<dbReference type="PANTHER" id="PTHR35273:SF2">
    <property type="entry name" value="ALPHA-GALACTOSIDASE"/>
    <property type="match status" value="1"/>
</dbReference>
<comment type="caution">
    <text evidence="3">The sequence shown here is derived from an EMBL/GenBank/DDBJ whole genome shotgun (WGS) entry which is preliminary data.</text>
</comment>
<proteinExistence type="predicted"/>
<accession>A0ABP9PNS3</accession>
<dbReference type="InterPro" id="IPR004352">
    <property type="entry name" value="GH114_TIM-barrel"/>
</dbReference>
<gene>
    <name evidence="3" type="ORF">GCM10023340_23070</name>
</gene>
<feature type="domain" description="Glycoside-hydrolase family GH114 TIM-barrel" evidence="2">
    <location>
        <begin position="51"/>
        <end position="261"/>
    </location>
</feature>
<keyword evidence="1" id="KW-0732">Signal</keyword>
<dbReference type="PANTHER" id="PTHR35273">
    <property type="entry name" value="ALPHA-1,4 POLYGALACTOSAMINIDASE, PUTATIVE (AFU_ORTHOLOGUE AFUA_3G07890)-RELATED"/>
    <property type="match status" value="1"/>
</dbReference>
<organism evidence="3 4">
    <name type="scientific">Nocardioides marinquilinus</name>
    <dbReference type="NCBI Taxonomy" id="1210400"/>
    <lineage>
        <taxon>Bacteria</taxon>
        <taxon>Bacillati</taxon>
        <taxon>Actinomycetota</taxon>
        <taxon>Actinomycetes</taxon>
        <taxon>Propionibacteriales</taxon>
        <taxon>Nocardioidaceae</taxon>
        <taxon>Nocardioides</taxon>
    </lineage>
</organism>
<keyword evidence="4" id="KW-1185">Reference proteome</keyword>
<dbReference type="InterPro" id="IPR017853">
    <property type="entry name" value="GH"/>
</dbReference>
<feature type="chain" id="PRO_5045951167" evidence="1">
    <location>
        <begin position="28"/>
        <end position="270"/>
    </location>
</feature>
<name>A0ABP9PNS3_9ACTN</name>
<dbReference type="SUPFAM" id="SSF51445">
    <property type="entry name" value="(Trans)glycosidases"/>
    <property type="match status" value="1"/>
</dbReference>
<feature type="signal peptide" evidence="1">
    <location>
        <begin position="1"/>
        <end position="27"/>
    </location>
</feature>
<dbReference type="EMBL" id="BAABKG010000003">
    <property type="protein sequence ID" value="GAA5148765.1"/>
    <property type="molecule type" value="Genomic_DNA"/>
</dbReference>
<evidence type="ECO:0000313" key="4">
    <source>
        <dbReference type="Proteomes" id="UP001500221"/>
    </source>
</evidence>
<sequence>MASDLRRPLVGLLLAVLALTLLTTAPAAPAGARVADGVDDVVGLPRGTDADYQLGGADATPRHVGIVARDRTARPAAGRYNICYVNGFQTQPNEKRFWRERWDLVLKRGGKPVVDANWGEWLLDLRTPAKRQRLAAIVGRWTAGCARDGFDAVEYDNLDSFTRSRGLLDRADALAFARLLVERAHDVGLAVAQKNLAGYDGTRIGFDFAVAESCAQWDECGAYVADFGRDVVMVEYRAADFREACRGYGRTHPVVLRDLALRPSYTPRFC</sequence>
<evidence type="ECO:0000259" key="2">
    <source>
        <dbReference type="Pfam" id="PF03537"/>
    </source>
</evidence>
<evidence type="ECO:0000313" key="3">
    <source>
        <dbReference type="EMBL" id="GAA5148765.1"/>
    </source>
</evidence>
<dbReference type="Gene3D" id="3.20.20.70">
    <property type="entry name" value="Aldolase class I"/>
    <property type="match status" value="1"/>
</dbReference>
<reference evidence="4" key="1">
    <citation type="journal article" date="2019" name="Int. J. Syst. Evol. Microbiol.">
        <title>The Global Catalogue of Microorganisms (GCM) 10K type strain sequencing project: providing services to taxonomists for standard genome sequencing and annotation.</title>
        <authorList>
            <consortium name="The Broad Institute Genomics Platform"/>
            <consortium name="The Broad Institute Genome Sequencing Center for Infectious Disease"/>
            <person name="Wu L."/>
            <person name="Ma J."/>
        </authorList>
    </citation>
    <scope>NUCLEOTIDE SEQUENCE [LARGE SCALE GENOMIC DNA]</scope>
    <source>
        <strain evidence="4">JCM 18459</strain>
    </source>
</reference>